<evidence type="ECO:0000313" key="1">
    <source>
        <dbReference type="EMBL" id="KAG7727922.1"/>
    </source>
</evidence>
<comment type="caution">
    <text evidence="1">The sequence shown here is derived from an EMBL/GenBank/DDBJ whole genome shotgun (WGS) entry which is preliminary data.</text>
</comment>
<organism evidence="1 2">
    <name type="scientific">Ogataea haglerorum</name>
    <dbReference type="NCBI Taxonomy" id="1937702"/>
    <lineage>
        <taxon>Eukaryota</taxon>
        <taxon>Fungi</taxon>
        <taxon>Dikarya</taxon>
        <taxon>Ascomycota</taxon>
        <taxon>Saccharomycotina</taxon>
        <taxon>Pichiomycetes</taxon>
        <taxon>Pichiales</taxon>
        <taxon>Pichiaceae</taxon>
        <taxon>Ogataea</taxon>
    </lineage>
</organism>
<gene>
    <name evidence="1" type="ORF">KL933_002048</name>
</gene>
<dbReference type="EMBL" id="JAHLUH010000005">
    <property type="protein sequence ID" value="KAG7727922.1"/>
    <property type="molecule type" value="Genomic_DNA"/>
</dbReference>
<evidence type="ECO:0000313" key="2">
    <source>
        <dbReference type="Proteomes" id="UP000738402"/>
    </source>
</evidence>
<sequence>MHVTGSDVATSPRLPLSLTRLPSYQLCNKCVPGAGAQGAREPLKYYVRIDKTVGTFHCCASLADRSLQYKGRVTHGATVPIIGILWQ</sequence>
<name>A0AAN6D7N0_9ASCO</name>
<reference evidence="1" key="1">
    <citation type="journal article" date="2021" name="G3 (Bethesda)">
        <title>Genomic diversity, chromosomal rearrangements, and interspecies hybridization in the ogataea polymorpha species complex.</title>
        <authorList>
            <person name="Hanson S.J."/>
            <person name="Cinneide E.O."/>
            <person name="Salzberg L.I."/>
            <person name="Wolfe K.H."/>
            <person name="McGowan J."/>
            <person name="Fitzpatrick D.A."/>
            <person name="Matlin K."/>
        </authorList>
    </citation>
    <scope>NUCLEOTIDE SEQUENCE</scope>
    <source>
        <strain evidence="1">83-405-1</strain>
    </source>
</reference>
<accession>A0AAN6D7N0</accession>
<dbReference type="Proteomes" id="UP000738402">
    <property type="component" value="Unassembled WGS sequence"/>
</dbReference>
<dbReference type="AlphaFoldDB" id="A0AAN6D7N0"/>
<protein>
    <submittedName>
        <fullName evidence="1">Uncharacterized protein</fullName>
    </submittedName>
</protein>
<proteinExistence type="predicted"/>